<keyword evidence="3" id="KW-1185">Reference proteome</keyword>
<sequence length="131" mass="14692">MVFSNGTHLLVDVRRDETDFLSLRNATSGSPDGPSIQILKSKHFSEDPDSPHLLVCLLKGLGSQWQHVMWWIDDTPVTSAFAKGPWMKSDWGYSAASVWEVPAAAWKPTFSYWCGTIQDGAVYRQRVCSDD</sequence>
<feature type="domain" description="Immunoglobulin C1-set" evidence="1">
    <location>
        <begin position="46"/>
        <end position="114"/>
    </location>
</feature>
<name>A0AAV9QVI8_9TELE</name>
<dbReference type="InterPro" id="IPR003597">
    <property type="entry name" value="Ig_C1-set"/>
</dbReference>
<comment type="caution">
    <text evidence="2">The sequence shown here is derived from an EMBL/GenBank/DDBJ whole genome shotgun (WGS) entry which is preliminary data.</text>
</comment>
<evidence type="ECO:0000313" key="2">
    <source>
        <dbReference type="EMBL" id="KAK5600450.1"/>
    </source>
</evidence>
<protein>
    <recommendedName>
        <fullName evidence="1">Immunoglobulin C1-set domain-containing protein</fullName>
    </recommendedName>
</protein>
<dbReference type="EMBL" id="JAHHUM010002886">
    <property type="protein sequence ID" value="KAK5600450.1"/>
    <property type="molecule type" value="Genomic_DNA"/>
</dbReference>
<dbReference type="Proteomes" id="UP001311232">
    <property type="component" value="Unassembled WGS sequence"/>
</dbReference>
<organism evidence="2 3">
    <name type="scientific">Crenichthys baileyi</name>
    <name type="common">White River springfish</name>
    <dbReference type="NCBI Taxonomy" id="28760"/>
    <lineage>
        <taxon>Eukaryota</taxon>
        <taxon>Metazoa</taxon>
        <taxon>Chordata</taxon>
        <taxon>Craniata</taxon>
        <taxon>Vertebrata</taxon>
        <taxon>Euteleostomi</taxon>
        <taxon>Actinopterygii</taxon>
        <taxon>Neopterygii</taxon>
        <taxon>Teleostei</taxon>
        <taxon>Neoteleostei</taxon>
        <taxon>Acanthomorphata</taxon>
        <taxon>Ovalentaria</taxon>
        <taxon>Atherinomorphae</taxon>
        <taxon>Cyprinodontiformes</taxon>
        <taxon>Goodeidae</taxon>
        <taxon>Crenichthys</taxon>
    </lineage>
</organism>
<gene>
    <name evidence="2" type="ORF">CRENBAI_019706</name>
</gene>
<accession>A0AAV9QVI8</accession>
<proteinExistence type="predicted"/>
<dbReference type="Pfam" id="PF07654">
    <property type="entry name" value="C1-set"/>
    <property type="match status" value="1"/>
</dbReference>
<reference evidence="2 3" key="1">
    <citation type="submission" date="2021-06" db="EMBL/GenBank/DDBJ databases">
        <authorList>
            <person name="Palmer J.M."/>
        </authorList>
    </citation>
    <scope>NUCLEOTIDE SEQUENCE [LARGE SCALE GENOMIC DNA]</scope>
    <source>
        <strain evidence="2 3">MEX-2019</strain>
        <tissue evidence="2">Muscle</tissue>
    </source>
</reference>
<dbReference type="InterPro" id="IPR013783">
    <property type="entry name" value="Ig-like_fold"/>
</dbReference>
<evidence type="ECO:0000313" key="3">
    <source>
        <dbReference type="Proteomes" id="UP001311232"/>
    </source>
</evidence>
<dbReference type="SUPFAM" id="SSF48726">
    <property type="entry name" value="Immunoglobulin"/>
    <property type="match status" value="1"/>
</dbReference>
<dbReference type="InterPro" id="IPR036179">
    <property type="entry name" value="Ig-like_dom_sf"/>
</dbReference>
<dbReference type="AlphaFoldDB" id="A0AAV9QVI8"/>
<evidence type="ECO:0000259" key="1">
    <source>
        <dbReference type="Pfam" id="PF07654"/>
    </source>
</evidence>
<dbReference type="Gene3D" id="2.60.40.10">
    <property type="entry name" value="Immunoglobulins"/>
    <property type="match status" value="1"/>
</dbReference>